<dbReference type="HOGENOM" id="CLU_638514_0_0_1"/>
<reference evidence="3" key="2">
    <citation type="submission" date="2012-11" db="EMBL/GenBank/DDBJ databases">
        <authorList>
            <person name="Kuo A."/>
            <person name="Curtis B.A."/>
            <person name="Tanifuji G."/>
            <person name="Burki F."/>
            <person name="Gruber A."/>
            <person name="Irimia M."/>
            <person name="Maruyama S."/>
            <person name="Arias M.C."/>
            <person name="Ball S.G."/>
            <person name="Gile G.H."/>
            <person name="Hirakawa Y."/>
            <person name="Hopkins J.F."/>
            <person name="Rensing S.A."/>
            <person name="Schmutz J."/>
            <person name="Symeonidi A."/>
            <person name="Elias M."/>
            <person name="Eveleigh R.J."/>
            <person name="Herman E.K."/>
            <person name="Klute M.J."/>
            <person name="Nakayama T."/>
            <person name="Obornik M."/>
            <person name="Reyes-Prieto A."/>
            <person name="Armbrust E.V."/>
            <person name="Aves S.J."/>
            <person name="Beiko R.G."/>
            <person name="Coutinho P."/>
            <person name="Dacks J.B."/>
            <person name="Durnford D.G."/>
            <person name="Fast N.M."/>
            <person name="Green B.R."/>
            <person name="Grisdale C."/>
            <person name="Hempe F."/>
            <person name="Henrissat B."/>
            <person name="Hoppner M.P."/>
            <person name="Ishida K.-I."/>
            <person name="Kim E."/>
            <person name="Koreny L."/>
            <person name="Kroth P.G."/>
            <person name="Liu Y."/>
            <person name="Malik S.-B."/>
            <person name="Maier U.G."/>
            <person name="McRose D."/>
            <person name="Mock T."/>
            <person name="Neilson J.A."/>
            <person name="Onodera N.T."/>
            <person name="Poole A.M."/>
            <person name="Pritham E.J."/>
            <person name="Richards T.A."/>
            <person name="Rocap G."/>
            <person name="Roy S.W."/>
            <person name="Sarai C."/>
            <person name="Schaack S."/>
            <person name="Shirato S."/>
            <person name="Slamovits C.H."/>
            <person name="Spencer D.F."/>
            <person name="Suzuki S."/>
            <person name="Worden A.Z."/>
            <person name="Zauner S."/>
            <person name="Barry K."/>
            <person name="Bell C."/>
            <person name="Bharti A.K."/>
            <person name="Crow J.A."/>
            <person name="Grimwood J."/>
            <person name="Kramer R."/>
            <person name="Lindquist E."/>
            <person name="Lucas S."/>
            <person name="Salamov A."/>
            <person name="McFadden G.I."/>
            <person name="Lane C.E."/>
            <person name="Keeling P.J."/>
            <person name="Gray M.W."/>
            <person name="Grigoriev I.V."/>
            <person name="Archibald J.M."/>
        </authorList>
    </citation>
    <scope>NUCLEOTIDE SEQUENCE</scope>
    <source>
        <strain evidence="3">CCMP2712</strain>
    </source>
</reference>
<dbReference type="EnsemblProtists" id="EKX52613">
    <property type="protein sequence ID" value="EKX52613"/>
    <property type="gene ID" value="GUITHDRAFT_133662"/>
</dbReference>
<dbReference type="KEGG" id="gtt:GUITHDRAFT_133662"/>
<name>L1JWX8_GUITC</name>
<evidence type="ECO:0000313" key="2">
    <source>
        <dbReference type="EnsemblProtists" id="EKX52613"/>
    </source>
</evidence>
<dbReference type="PaxDb" id="55529-EKX52613"/>
<dbReference type="EMBL" id="JH992972">
    <property type="protein sequence ID" value="EKX52613.1"/>
    <property type="molecule type" value="Genomic_DNA"/>
</dbReference>
<dbReference type="InterPro" id="IPR011989">
    <property type="entry name" value="ARM-like"/>
</dbReference>
<gene>
    <name evidence="1" type="ORF">GUITHDRAFT_133662</name>
</gene>
<dbReference type="AlphaFoldDB" id="L1JWX8"/>
<dbReference type="Proteomes" id="UP000011087">
    <property type="component" value="Unassembled WGS sequence"/>
</dbReference>
<reference evidence="1 3" key="1">
    <citation type="journal article" date="2012" name="Nature">
        <title>Algal genomes reveal evolutionary mosaicism and the fate of nucleomorphs.</title>
        <authorList>
            <consortium name="DOE Joint Genome Institute"/>
            <person name="Curtis B.A."/>
            <person name="Tanifuji G."/>
            <person name="Burki F."/>
            <person name="Gruber A."/>
            <person name="Irimia M."/>
            <person name="Maruyama S."/>
            <person name="Arias M.C."/>
            <person name="Ball S.G."/>
            <person name="Gile G.H."/>
            <person name="Hirakawa Y."/>
            <person name="Hopkins J.F."/>
            <person name="Kuo A."/>
            <person name="Rensing S.A."/>
            <person name="Schmutz J."/>
            <person name="Symeonidi A."/>
            <person name="Elias M."/>
            <person name="Eveleigh R.J."/>
            <person name="Herman E.K."/>
            <person name="Klute M.J."/>
            <person name="Nakayama T."/>
            <person name="Obornik M."/>
            <person name="Reyes-Prieto A."/>
            <person name="Armbrust E.V."/>
            <person name="Aves S.J."/>
            <person name="Beiko R.G."/>
            <person name="Coutinho P."/>
            <person name="Dacks J.B."/>
            <person name="Durnford D.G."/>
            <person name="Fast N.M."/>
            <person name="Green B.R."/>
            <person name="Grisdale C.J."/>
            <person name="Hempel F."/>
            <person name="Henrissat B."/>
            <person name="Hoppner M.P."/>
            <person name="Ishida K."/>
            <person name="Kim E."/>
            <person name="Koreny L."/>
            <person name="Kroth P.G."/>
            <person name="Liu Y."/>
            <person name="Malik S.B."/>
            <person name="Maier U.G."/>
            <person name="McRose D."/>
            <person name="Mock T."/>
            <person name="Neilson J.A."/>
            <person name="Onodera N.T."/>
            <person name="Poole A.M."/>
            <person name="Pritham E.J."/>
            <person name="Richards T.A."/>
            <person name="Rocap G."/>
            <person name="Roy S.W."/>
            <person name="Sarai C."/>
            <person name="Schaack S."/>
            <person name="Shirato S."/>
            <person name="Slamovits C.H."/>
            <person name="Spencer D.F."/>
            <person name="Suzuki S."/>
            <person name="Worden A.Z."/>
            <person name="Zauner S."/>
            <person name="Barry K."/>
            <person name="Bell C."/>
            <person name="Bharti A.K."/>
            <person name="Crow J.A."/>
            <person name="Grimwood J."/>
            <person name="Kramer R."/>
            <person name="Lindquist E."/>
            <person name="Lucas S."/>
            <person name="Salamov A."/>
            <person name="McFadden G.I."/>
            <person name="Lane C.E."/>
            <person name="Keeling P.J."/>
            <person name="Gray M.W."/>
            <person name="Grigoriev I.V."/>
            <person name="Archibald J.M."/>
        </authorList>
    </citation>
    <scope>NUCLEOTIDE SEQUENCE</scope>
    <source>
        <strain evidence="1 3">CCMP2712</strain>
    </source>
</reference>
<organism evidence="1">
    <name type="scientific">Guillardia theta (strain CCMP2712)</name>
    <name type="common">Cryptophyte</name>
    <dbReference type="NCBI Taxonomy" id="905079"/>
    <lineage>
        <taxon>Eukaryota</taxon>
        <taxon>Cryptophyceae</taxon>
        <taxon>Pyrenomonadales</taxon>
        <taxon>Geminigeraceae</taxon>
        <taxon>Guillardia</taxon>
    </lineage>
</organism>
<reference evidence="2" key="3">
    <citation type="submission" date="2016-03" db="UniProtKB">
        <authorList>
            <consortium name="EnsemblProtists"/>
        </authorList>
    </citation>
    <scope>IDENTIFICATION</scope>
</reference>
<accession>L1JWX8</accession>
<evidence type="ECO:0008006" key="4">
    <source>
        <dbReference type="Google" id="ProtNLM"/>
    </source>
</evidence>
<dbReference type="GeneID" id="17309400"/>
<dbReference type="InterPro" id="IPR016024">
    <property type="entry name" value="ARM-type_fold"/>
</dbReference>
<dbReference type="Gene3D" id="1.25.10.10">
    <property type="entry name" value="Leucine-rich Repeat Variant"/>
    <property type="match status" value="1"/>
</dbReference>
<dbReference type="RefSeq" id="XP_005839593.1">
    <property type="nucleotide sequence ID" value="XM_005839536.1"/>
</dbReference>
<proteinExistence type="predicted"/>
<keyword evidence="3" id="KW-1185">Reference proteome</keyword>
<sequence length="430" mass="46700">MSVAAHRPPMNYPEPRTKLMFGFGAASLSSNPSQTPAESKICFGIGSNVSSSGGQTRPSGVNHTVSAASLFGCKIAGVCSSDESPLPMGSTGALSSLLQKSQAPSRSCLLEVSLKALQCDKSPPCLRANAASSIANMALQSDIQNKMLVPSNLDSLVHILKCSEESTVRQFLCMAFGRLVSNKTSLPVLLAHDSLVQTLQDIAKDSNLGYWRQAARTVAIMTAKASDQNQLSNMCTAGNIGILQKLMQIEQTEIQTDAIRALVPYVQNADRIALLNDNNIWESLFRMAHQSHSPVIEQLTVNILQTAMESKSNGIRFSYHALELLSDLAKAQRVKWETAGVCGARNRSFSVVLCQYLCADHGEVHEYDHLVASGVSREVVSDVLEMSNVAEFEDEANVADSGKRKRHRQETITAFARLCTVRKRSRSIVD</sequence>
<dbReference type="SUPFAM" id="SSF48371">
    <property type="entry name" value="ARM repeat"/>
    <property type="match status" value="1"/>
</dbReference>
<protein>
    <recommendedName>
        <fullName evidence="4">Condensin complex subunit 1 C-terminal domain-containing protein</fullName>
    </recommendedName>
</protein>
<evidence type="ECO:0000313" key="3">
    <source>
        <dbReference type="Proteomes" id="UP000011087"/>
    </source>
</evidence>
<evidence type="ECO:0000313" key="1">
    <source>
        <dbReference type="EMBL" id="EKX52613.1"/>
    </source>
</evidence>